<dbReference type="Proteomes" id="UP000735302">
    <property type="component" value="Unassembled WGS sequence"/>
</dbReference>
<comment type="caution">
    <text evidence="1">The sequence shown here is derived from an EMBL/GenBank/DDBJ whole genome shotgun (WGS) entry which is preliminary data.</text>
</comment>
<dbReference type="AlphaFoldDB" id="A0AAV4AXJ7"/>
<sequence>MFTEEIYKRDILTFTLWLSLAGPWLKTYVTLRYVIDHNAKATSTNRTPRRSSRGEELRTIADSADNWTTRSTYTAVPSSSQVCRQHALAATSCSDTACGRNKTKNIN</sequence>
<gene>
    <name evidence="1" type="ORF">PoB_003959500</name>
</gene>
<dbReference type="EMBL" id="BLXT01004479">
    <property type="protein sequence ID" value="GFO13090.1"/>
    <property type="molecule type" value="Genomic_DNA"/>
</dbReference>
<name>A0AAV4AXJ7_9GAST</name>
<keyword evidence="2" id="KW-1185">Reference proteome</keyword>
<proteinExistence type="predicted"/>
<evidence type="ECO:0000313" key="2">
    <source>
        <dbReference type="Proteomes" id="UP000735302"/>
    </source>
</evidence>
<accession>A0AAV4AXJ7</accession>
<organism evidence="1 2">
    <name type="scientific">Plakobranchus ocellatus</name>
    <dbReference type="NCBI Taxonomy" id="259542"/>
    <lineage>
        <taxon>Eukaryota</taxon>
        <taxon>Metazoa</taxon>
        <taxon>Spiralia</taxon>
        <taxon>Lophotrochozoa</taxon>
        <taxon>Mollusca</taxon>
        <taxon>Gastropoda</taxon>
        <taxon>Heterobranchia</taxon>
        <taxon>Euthyneura</taxon>
        <taxon>Panpulmonata</taxon>
        <taxon>Sacoglossa</taxon>
        <taxon>Placobranchoidea</taxon>
        <taxon>Plakobranchidae</taxon>
        <taxon>Plakobranchus</taxon>
    </lineage>
</organism>
<evidence type="ECO:0000313" key="1">
    <source>
        <dbReference type="EMBL" id="GFO13090.1"/>
    </source>
</evidence>
<reference evidence="1 2" key="1">
    <citation type="journal article" date="2021" name="Elife">
        <title>Chloroplast acquisition without the gene transfer in kleptoplastic sea slugs, Plakobranchus ocellatus.</title>
        <authorList>
            <person name="Maeda T."/>
            <person name="Takahashi S."/>
            <person name="Yoshida T."/>
            <person name="Shimamura S."/>
            <person name="Takaki Y."/>
            <person name="Nagai Y."/>
            <person name="Toyoda A."/>
            <person name="Suzuki Y."/>
            <person name="Arimoto A."/>
            <person name="Ishii H."/>
            <person name="Satoh N."/>
            <person name="Nishiyama T."/>
            <person name="Hasebe M."/>
            <person name="Maruyama T."/>
            <person name="Minagawa J."/>
            <person name="Obokata J."/>
            <person name="Shigenobu S."/>
        </authorList>
    </citation>
    <scope>NUCLEOTIDE SEQUENCE [LARGE SCALE GENOMIC DNA]</scope>
</reference>
<protein>
    <submittedName>
        <fullName evidence="1">Uncharacterized protein</fullName>
    </submittedName>
</protein>